<feature type="compositionally biased region" description="Low complexity" evidence="1">
    <location>
        <begin position="129"/>
        <end position="143"/>
    </location>
</feature>
<dbReference type="Proteomes" id="UP000499080">
    <property type="component" value="Unassembled WGS sequence"/>
</dbReference>
<comment type="caution">
    <text evidence="2">The sequence shown here is derived from an EMBL/GenBank/DDBJ whole genome shotgun (WGS) entry which is preliminary data.</text>
</comment>
<gene>
    <name evidence="2" type="ORF">AVEN_14319_1</name>
</gene>
<reference evidence="2 3" key="1">
    <citation type="journal article" date="2019" name="Sci. Rep.">
        <title>Orb-weaving spider Araneus ventricosus genome elucidates the spidroin gene catalogue.</title>
        <authorList>
            <person name="Kono N."/>
            <person name="Nakamura H."/>
            <person name="Ohtoshi R."/>
            <person name="Moran D.A.P."/>
            <person name="Shinohara A."/>
            <person name="Yoshida Y."/>
            <person name="Fujiwara M."/>
            <person name="Mori M."/>
            <person name="Tomita M."/>
            <person name="Arakawa K."/>
        </authorList>
    </citation>
    <scope>NUCLEOTIDE SEQUENCE [LARGE SCALE GENOMIC DNA]</scope>
</reference>
<protein>
    <submittedName>
        <fullName evidence="2">Uncharacterized protein</fullName>
    </submittedName>
</protein>
<sequence>MANNEEENRRYRRMKHTARAGHQRSIRDTYAEYTRYTKDTAAAKQRRWRARKTTATRRCRRQIYVNAINATANPTNHTSRHASIDDPLSSNRYAHMPIARRHRAPRRYYSAQPHVSRTKTSRKHHKPSATATHAAQRHATTYI</sequence>
<feature type="compositionally biased region" description="Basic residues" evidence="1">
    <location>
        <begin position="10"/>
        <end position="23"/>
    </location>
</feature>
<feature type="compositionally biased region" description="Basic residues" evidence="1">
    <location>
        <begin position="116"/>
        <end position="127"/>
    </location>
</feature>
<proteinExistence type="predicted"/>
<dbReference type="EMBL" id="BGPR01033765">
    <property type="protein sequence ID" value="GBO07829.1"/>
    <property type="molecule type" value="Genomic_DNA"/>
</dbReference>
<name>A0A4Y2U491_ARAVE</name>
<accession>A0A4Y2U491</accession>
<feature type="region of interest" description="Disordered" evidence="1">
    <location>
        <begin position="1"/>
        <end position="23"/>
    </location>
</feature>
<evidence type="ECO:0000256" key="1">
    <source>
        <dbReference type="SAM" id="MobiDB-lite"/>
    </source>
</evidence>
<evidence type="ECO:0000313" key="2">
    <source>
        <dbReference type="EMBL" id="GBO07829.1"/>
    </source>
</evidence>
<feature type="region of interest" description="Disordered" evidence="1">
    <location>
        <begin position="100"/>
        <end position="143"/>
    </location>
</feature>
<keyword evidence="3" id="KW-1185">Reference proteome</keyword>
<evidence type="ECO:0000313" key="3">
    <source>
        <dbReference type="Proteomes" id="UP000499080"/>
    </source>
</evidence>
<organism evidence="2 3">
    <name type="scientific">Araneus ventricosus</name>
    <name type="common">Orbweaver spider</name>
    <name type="synonym">Epeira ventricosa</name>
    <dbReference type="NCBI Taxonomy" id="182803"/>
    <lineage>
        <taxon>Eukaryota</taxon>
        <taxon>Metazoa</taxon>
        <taxon>Ecdysozoa</taxon>
        <taxon>Arthropoda</taxon>
        <taxon>Chelicerata</taxon>
        <taxon>Arachnida</taxon>
        <taxon>Araneae</taxon>
        <taxon>Araneomorphae</taxon>
        <taxon>Entelegynae</taxon>
        <taxon>Araneoidea</taxon>
        <taxon>Araneidae</taxon>
        <taxon>Araneus</taxon>
    </lineage>
</organism>
<dbReference type="AlphaFoldDB" id="A0A4Y2U491"/>